<comment type="caution">
    <text evidence="1">The sequence shown here is derived from an EMBL/GenBank/DDBJ whole genome shotgun (WGS) entry which is preliminary data.</text>
</comment>
<accession>A0ACC2GNH0</accession>
<name>A0ACC2GNH0_DALPE</name>
<gene>
    <name evidence="1" type="ORF">DPEC_G00144020</name>
</gene>
<organism evidence="1 2">
    <name type="scientific">Dallia pectoralis</name>
    <name type="common">Alaska blackfish</name>
    <dbReference type="NCBI Taxonomy" id="75939"/>
    <lineage>
        <taxon>Eukaryota</taxon>
        <taxon>Metazoa</taxon>
        <taxon>Chordata</taxon>
        <taxon>Craniata</taxon>
        <taxon>Vertebrata</taxon>
        <taxon>Euteleostomi</taxon>
        <taxon>Actinopterygii</taxon>
        <taxon>Neopterygii</taxon>
        <taxon>Teleostei</taxon>
        <taxon>Protacanthopterygii</taxon>
        <taxon>Esociformes</taxon>
        <taxon>Umbridae</taxon>
        <taxon>Dallia</taxon>
    </lineage>
</organism>
<proteinExistence type="predicted"/>
<dbReference type="EMBL" id="CM055738">
    <property type="protein sequence ID" value="KAJ8005186.1"/>
    <property type="molecule type" value="Genomic_DNA"/>
</dbReference>
<evidence type="ECO:0000313" key="1">
    <source>
        <dbReference type="EMBL" id="KAJ8005186.1"/>
    </source>
</evidence>
<dbReference type="Proteomes" id="UP001157502">
    <property type="component" value="Chromosome 11"/>
</dbReference>
<evidence type="ECO:0000313" key="2">
    <source>
        <dbReference type="Proteomes" id="UP001157502"/>
    </source>
</evidence>
<reference evidence="1" key="1">
    <citation type="submission" date="2021-05" db="EMBL/GenBank/DDBJ databases">
        <authorList>
            <person name="Pan Q."/>
            <person name="Jouanno E."/>
            <person name="Zahm M."/>
            <person name="Klopp C."/>
            <person name="Cabau C."/>
            <person name="Louis A."/>
            <person name="Berthelot C."/>
            <person name="Parey E."/>
            <person name="Roest Crollius H."/>
            <person name="Montfort J."/>
            <person name="Robinson-Rechavi M."/>
            <person name="Bouchez O."/>
            <person name="Lampietro C."/>
            <person name="Lopez Roques C."/>
            <person name="Donnadieu C."/>
            <person name="Postlethwait J."/>
            <person name="Bobe J."/>
            <person name="Dillon D."/>
            <person name="Chandos A."/>
            <person name="von Hippel F."/>
            <person name="Guiguen Y."/>
        </authorList>
    </citation>
    <scope>NUCLEOTIDE SEQUENCE</scope>
    <source>
        <strain evidence="1">YG-Jan2019</strain>
    </source>
</reference>
<protein>
    <submittedName>
        <fullName evidence="1">Uncharacterized protein</fullName>
    </submittedName>
</protein>
<keyword evidence="2" id="KW-1185">Reference proteome</keyword>
<sequence length="611" mass="67152">MKCIFLTLWLLCVFGCVFWVPVFCSGIGCGEPEPLLNGEVKLLSGSQNQRGSLVQYQCNEPYYSLPKEVKVNFTCSLDGKWKDEQNNTLIPHCIPVCGRPADKPEVHGRIWGGKVAPPGYIPWQVLLSNPRGGGMVIGEYWIMTAAHNLHGNTGYKVYVGVNNLLNLPEPLEIASIVLHPKYNGSKGDYDHDIALIYLKHSISFNTNVMPLCLPTNDSKYPTGTNGLVSGFGLMASDMSTNDLMYVEIPVVDQKICRKSIENTNMNLTDNMFCAGKPEGGMDSCQGDSGGPYVLKENGQSWAAGIVSWGISCGDPGKYGVYTRVANYIDWIKKTMEEEEKKTVCGRPVVSVEMHQRILGGMLAPKGSFPWQVLLNVDGGRAGGMVIDHKWILTAASNLMRGDNQILKSQVKVFVGDNNVRNLTQSTPLEVASLHIHPGYNNPNYLSYDNDIALIKLQKSLQFSSNIMRVCLPVKGAEYTIGRVGWVSGFGLEEDDIISVDLRYVRVPLVSQLTCRRSIDEERAKTGEAPDLTDNMFCAGLPEGGKDACGGDGGSPYVLKYGGVYWAAGIASWGLGCGEPGRYGVYTRVDKYSNWIKKTIEEEEQKTSEEES</sequence>